<dbReference type="InterPro" id="IPR036875">
    <property type="entry name" value="Znf_CCHC_sf"/>
</dbReference>
<feature type="compositionally biased region" description="Polar residues" evidence="3">
    <location>
        <begin position="695"/>
        <end position="717"/>
    </location>
</feature>
<feature type="coiled-coil region" evidence="2">
    <location>
        <begin position="783"/>
        <end position="817"/>
    </location>
</feature>
<dbReference type="GO" id="GO:0003676">
    <property type="term" value="F:nucleic acid binding"/>
    <property type="evidence" value="ECO:0007669"/>
    <property type="project" value="InterPro"/>
</dbReference>
<feature type="region of interest" description="Disordered" evidence="3">
    <location>
        <begin position="319"/>
        <end position="370"/>
    </location>
</feature>
<dbReference type="PROSITE" id="PS50158">
    <property type="entry name" value="ZF_CCHC"/>
    <property type="match status" value="1"/>
</dbReference>
<feature type="compositionally biased region" description="Basic and acidic residues" evidence="3">
    <location>
        <begin position="326"/>
        <end position="364"/>
    </location>
</feature>
<accession>A0A6L2J8Q6</accession>
<keyword evidence="1" id="KW-0863">Zinc-finger</keyword>
<dbReference type="InterPro" id="IPR013103">
    <property type="entry name" value="RVT_2"/>
</dbReference>
<evidence type="ECO:0000313" key="5">
    <source>
        <dbReference type="EMBL" id="GEU32927.1"/>
    </source>
</evidence>
<evidence type="ECO:0000259" key="4">
    <source>
        <dbReference type="PROSITE" id="PS50158"/>
    </source>
</evidence>
<keyword evidence="1" id="KW-0862">Zinc</keyword>
<feature type="region of interest" description="Disordered" evidence="3">
    <location>
        <begin position="208"/>
        <end position="231"/>
    </location>
</feature>
<organism evidence="5">
    <name type="scientific">Tanacetum cinerariifolium</name>
    <name type="common">Dalmatian daisy</name>
    <name type="synonym">Chrysanthemum cinerariifolium</name>
    <dbReference type="NCBI Taxonomy" id="118510"/>
    <lineage>
        <taxon>Eukaryota</taxon>
        <taxon>Viridiplantae</taxon>
        <taxon>Streptophyta</taxon>
        <taxon>Embryophyta</taxon>
        <taxon>Tracheophyta</taxon>
        <taxon>Spermatophyta</taxon>
        <taxon>Magnoliopsida</taxon>
        <taxon>eudicotyledons</taxon>
        <taxon>Gunneridae</taxon>
        <taxon>Pentapetalae</taxon>
        <taxon>asterids</taxon>
        <taxon>campanulids</taxon>
        <taxon>Asterales</taxon>
        <taxon>Asteraceae</taxon>
        <taxon>Asteroideae</taxon>
        <taxon>Anthemideae</taxon>
        <taxon>Anthemidinae</taxon>
        <taxon>Tanacetum</taxon>
    </lineage>
</organism>
<protein>
    <submittedName>
        <fullName evidence="5">Retrovirus-related Pol polyprotein from transposon TNT 1-94</fullName>
    </submittedName>
</protein>
<feature type="domain" description="CCHC-type" evidence="4">
    <location>
        <begin position="44"/>
        <end position="59"/>
    </location>
</feature>
<comment type="caution">
    <text evidence="5">The sequence shown here is derived from an EMBL/GenBank/DDBJ whole genome shotgun (WGS) entry which is preliminary data.</text>
</comment>
<dbReference type="AlphaFoldDB" id="A0A6L2J8Q6"/>
<dbReference type="PANTHER" id="PTHR11439:SF509">
    <property type="entry name" value="RNA-DIRECTED DNA POLYMERASE"/>
    <property type="match status" value="1"/>
</dbReference>
<dbReference type="PANTHER" id="PTHR11439">
    <property type="entry name" value="GAG-POL-RELATED RETROTRANSPOSON"/>
    <property type="match status" value="1"/>
</dbReference>
<evidence type="ECO:0000256" key="2">
    <source>
        <dbReference type="SAM" id="Coils"/>
    </source>
</evidence>
<gene>
    <name evidence="5" type="ORF">Tci_004905</name>
</gene>
<reference evidence="5" key="1">
    <citation type="journal article" date="2019" name="Sci. Rep.">
        <title>Draft genome of Tanacetum cinerariifolium, the natural source of mosquito coil.</title>
        <authorList>
            <person name="Yamashiro T."/>
            <person name="Shiraishi A."/>
            <person name="Satake H."/>
            <person name="Nakayama K."/>
        </authorList>
    </citation>
    <scope>NUCLEOTIDE SEQUENCE</scope>
</reference>
<proteinExistence type="predicted"/>
<evidence type="ECO:0000256" key="3">
    <source>
        <dbReference type="SAM" id="MobiDB-lite"/>
    </source>
</evidence>
<keyword evidence="1" id="KW-0479">Metal-binding</keyword>
<keyword evidence="2" id="KW-0175">Coiled coil</keyword>
<sequence length="1031" mass="118135">MEEMDLRWQMAMLTMTAKRFLKKIGRKLTVNGNETTSFDKSNVKCYNCHKRGYFARECRAPRNQDNKHKESSIRSAPVETLISTTLVSCDALEVSNDSTCLKSCLKTVKLLKSQNDQPLKDLKKSELMVLDEFVNKHVVENCKAKTSEEEPKVVRKNDDALVIKEWVSNNEEEDESQPKIEKKIVRPSIAKIEFVKPKQQEKTARKTIKQVEQHRQNTHSPRDYEEIDGGSVAFRGNPKGGKITGKCTIKTSNLDFENMYFVRELKFNLFSVSHICDKKNGVLYNDTECIVLSLNFKLIDESQVLLRVPRKNNMYSVDLKNIVPRGDPKNSNDDGSKPSCDDGKKVDEDPRKENECNDQEKKDNVSSTNNVNIVSSNFNTVGTNEDNEFPFDPNMPALEDVSIFNFLSDNEVDGTMANMNNLDTTIQFSPILTTRIHKDHPLDQEELLQFKLQEVWTLVDLSNGKRAIGTKCVLKNRKDEMGIVIRNKARLVAQGYTQEEDIDYDEFFALFARIEAIRLYLAYVSFKDFVVYQMDVKSAFLYNKIEEEVFTEVKTTSTFIETQKPLLKDKDGEEVDVYMYRSMIGSLMYLTSSRPDIMFAVCACTRFQVNQKVSHLHAVKKIFRIGKGFSGRGTPLFPTMVIQNQSELGEGSAMPTDHHHTPTILQHHHLNLKRHKNLGILKERTLSLEAEHGSGNITKTQSKAIPNESSSQRTNSGGDPRCQETMGDTTAQTRFEIVSEHSNDSLLTRGNTLQSDDDRLKIDGLMALCINLQDKVLDLEKTKTTQCIEIDSLKRRVKKLEKRNRSRTHKLKRLNKVGLIARVKSSGDEESLSEDASKQGRIIDAINADEDITLVNDTKMFDVDDLGGEEVFVARQNENVVKEQSQDKGKGIMIEEYVKPKKKDQIRLDEEAALKLQAKFNEEERLARERAEKEQEANISLIETWDDTQAKIDADHQLAERLAFRRVNTFEDSRPELVERKEKRAGEELEQEITKKQKVEDDKETVELKQLMETVSLKILSRTRKFVHQEY</sequence>
<dbReference type="Gene3D" id="4.10.60.10">
    <property type="entry name" value="Zinc finger, CCHC-type"/>
    <property type="match status" value="1"/>
</dbReference>
<dbReference type="EMBL" id="BKCJ010000409">
    <property type="protein sequence ID" value="GEU32927.1"/>
    <property type="molecule type" value="Genomic_DNA"/>
</dbReference>
<dbReference type="SUPFAM" id="SSF57756">
    <property type="entry name" value="Retrovirus zinc finger-like domains"/>
    <property type="match status" value="1"/>
</dbReference>
<dbReference type="InterPro" id="IPR001878">
    <property type="entry name" value="Znf_CCHC"/>
</dbReference>
<feature type="compositionally biased region" description="Basic and acidic residues" evidence="3">
    <location>
        <begin position="208"/>
        <end position="224"/>
    </location>
</feature>
<name>A0A6L2J8Q6_TANCI</name>
<feature type="region of interest" description="Disordered" evidence="3">
    <location>
        <begin position="691"/>
        <end position="728"/>
    </location>
</feature>
<dbReference type="GO" id="GO:0008270">
    <property type="term" value="F:zinc ion binding"/>
    <property type="evidence" value="ECO:0007669"/>
    <property type="project" value="UniProtKB-KW"/>
</dbReference>
<evidence type="ECO:0000256" key="1">
    <source>
        <dbReference type="PROSITE-ProRule" id="PRU00047"/>
    </source>
</evidence>
<dbReference type="Pfam" id="PF07727">
    <property type="entry name" value="RVT_2"/>
    <property type="match status" value="1"/>
</dbReference>